<dbReference type="Proteomes" id="UP000193335">
    <property type="component" value="Unassembled WGS sequence"/>
</dbReference>
<evidence type="ECO:0000313" key="1">
    <source>
        <dbReference type="EMBL" id="OSJ32147.1"/>
    </source>
</evidence>
<dbReference type="AlphaFoldDB" id="A0A1Y2JMU2"/>
<gene>
    <name evidence="1" type="ORF">BSZ19_20125</name>
</gene>
<sequence length="85" mass="9113">MSVIVTSSRKYADREGAAWLRLSVSAADLPRLGGSTKALHFALEQAALQAAAVALHCATQAPDNPQFCEHEKFTESQFVTHSLGT</sequence>
<protein>
    <submittedName>
        <fullName evidence="1">Uncharacterized protein</fullName>
    </submittedName>
</protein>
<dbReference type="EMBL" id="NAFL01000251">
    <property type="protein sequence ID" value="OSJ32147.1"/>
    <property type="molecule type" value="Genomic_DNA"/>
</dbReference>
<reference evidence="1 2" key="1">
    <citation type="submission" date="2017-03" db="EMBL/GenBank/DDBJ databases">
        <title>Whole genome sequences of fourteen strains of Bradyrhizobium canariense and one strain of Bradyrhizobium japonicum isolated from Lupinus (Papilionoideae: Genisteae) species in Algeria.</title>
        <authorList>
            <person name="Crovadore J."/>
            <person name="Chekireb D."/>
            <person name="Brachmann A."/>
            <person name="Chablais R."/>
            <person name="Cochard B."/>
            <person name="Lefort F."/>
        </authorList>
    </citation>
    <scope>NUCLEOTIDE SEQUENCE [LARGE SCALE GENOMIC DNA]</scope>
    <source>
        <strain evidence="1 2">UBMA197</strain>
    </source>
</reference>
<accession>A0A1Y2JMU2</accession>
<comment type="caution">
    <text evidence="1">The sequence shown here is derived from an EMBL/GenBank/DDBJ whole genome shotgun (WGS) entry which is preliminary data.</text>
</comment>
<name>A0A1Y2JMU2_BRAJP</name>
<evidence type="ECO:0000313" key="2">
    <source>
        <dbReference type="Proteomes" id="UP000193335"/>
    </source>
</evidence>
<proteinExistence type="predicted"/>
<organism evidence="1 2">
    <name type="scientific">Bradyrhizobium japonicum</name>
    <dbReference type="NCBI Taxonomy" id="375"/>
    <lineage>
        <taxon>Bacteria</taxon>
        <taxon>Pseudomonadati</taxon>
        <taxon>Pseudomonadota</taxon>
        <taxon>Alphaproteobacteria</taxon>
        <taxon>Hyphomicrobiales</taxon>
        <taxon>Nitrobacteraceae</taxon>
        <taxon>Bradyrhizobium</taxon>
    </lineage>
</organism>